<evidence type="ECO:0000313" key="5">
    <source>
        <dbReference type="EMBL" id="TCQ72573.1"/>
    </source>
</evidence>
<dbReference type="InterPro" id="IPR010854">
    <property type="entry name" value="YdgH/BhsA/McbA-like_dom"/>
</dbReference>
<protein>
    <submittedName>
        <fullName evidence="6">DUF1471 domain-containing protein</fullName>
    </submittedName>
    <submittedName>
        <fullName evidence="5">Uncharacterized protein DUF1471</fullName>
    </submittedName>
</protein>
<sequence>MKNVKLLAAAGMLSLVSFASFAQHPVSVTADTLDSAEAKIATIAKDQGASYHITEAYTGNQVHMTAELSK</sequence>
<feature type="signal peptide" evidence="2">
    <location>
        <begin position="1"/>
        <end position="22"/>
    </location>
</feature>
<feature type="chain" id="PRO_5015026277" evidence="2">
    <location>
        <begin position="23"/>
        <end position="70"/>
    </location>
</feature>
<dbReference type="EMBL" id="CP104450">
    <property type="protein sequence ID" value="UXE39055.1"/>
    <property type="molecule type" value="Genomic_DNA"/>
</dbReference>
<dbReference type="InterPro" id="IPR036275">
    <property type="entry name" value="YdgH-like_sf"/>
</dbReference>
<evidence type="ECO:0000259" key="3">
    <source>
        <dbReference type="Pfam" id="PF07338"/>
    </source>
</evidence>
<dbReference type="GeneID" id="93752400"/>
<dbReference type="Proteomes" id="UP000229713">
    <property type="component" value="Unassembled WGS sequence"/>
</dbReference>
<dbReference type="EMBL" id="NKYI01000029">
    <property type="protein sequence ID" value="PIK82183.1"/>
    <property type="molecule type" value="Genomic_DNA"/>
</dbReference>
<dbReference type="AlphaFoldDB" id="A0A038CIS7"/>
<gene>
    <name evidence="4" type="ORF">CFY86_22815</name>
    <name evidence="5" type="ORF">EC841_105118</name>
    <name evidence="6" type="ORF">N2J37_04565</name>
</gene>
<dbReference type="Proteomes" id="UP001064206">
    <property type="component" value="Chromosome"/>
</dbReference>
<organism evidence="4 7">
    <name type="scientific">Raoultella ornithinolytica</name>
    <name type="common">Klebsiella ornithinolytica</name>
    <dbReference type="NCBI Taxonomy" id="54291"/>
    <lineage>
        <taxon>Bacteria</taxon>
        <taxon>Pseudomonadati</taxon>
        <taxon>Pseudomonadota</taxon>
        <taxon>Gammaproteobacteria</taxon>
        <taxon>Enterobacterales</taxon>
        <taxon>Enterobacteriaceae</taxon>
        <taxon>Klebsiella/Raoultella group</taxon>
        <taxon>Raoultella</taxon>
    </lineage>
</organism>
<evidence type="ECO:0000313" key="4">
    <source>
        <dbReference type="EMBL" id="PIK82183.1"/>
    </source>
</evidence>
<accession>A0A038CIS7</accession>
<dbReference type="SUPFAM" id="SSF159871">
    <property type="entry name" value="YdgH-like"/>
    <property type="match status" value="1"/>
</dbReference>
<dbReference type="EMBL" id="SLYQ01000005">
    <property type="protein sequence ID" value="TCQ72573.1"/>
    <property type="molecule type" value="Genomic_DNA"/>
</dbReference>
<name>A0A038CIS7_RAOOR</name>
<evidence type="ECO:0000313" key="6">
    <source>
        <dbReference type="EMBL" id="UXE39055.1"/>
    </source>
</evidence>
<dbReference type="Pfam" id="PF07338">
    <property type="entry name" value="YdgH_BhsA-like"/>
    <property type="match status" value="1"/>
</dbReference>
<dbReference type="Gene3D" id="3.30.1660.10">
    <property type="entry name" value="Flavin-binding protein dodecin"/>
    <property type="match status" value="1"/>
</dbReference>
<proteinExistence type="predicted"/>
<reference evidence="5 8" key="2">
    <citation type="submission" date="2019-03" db="EMBL/GenBank/DDBJ databases">
        <title>Genomic analyses of the natural microbiome of Caenorhabditis elegans.</title>
        <authorList>
            <person name="Samuel B."/>
        </authorList>
    </citation>
    <scope>NUCLEOTIDE SEQUENCE [LARGE SCALE GENOMIC DNA]</scope>
    <source>
        <strain evidence="5 8">JUb54</strain>
    </source>
</reference>
<dbReference type="Proteomes" id="UP000295263">
    <property type="component" value="Unassembled WGS sequence"/>
</dbReference>
<dbReference type="InterPro" id="IPR025543">
    <property type="entry name" value="Dodecin-like"/>
</dbReference>
<reference evidence="6" key="3">
    <citation type="submission" date="2022-09" db="EMBL/GenBank/DDBJ databases">
        <title>Multidrug resistance Raoultella ornithinolytica Strain MQB_Silv_108.</title>
        <authorList>
            <person name="Quintela-Baluja M."/>
        </authorList>
    </citation>
    <scope>NUCLEOTIDE SEQUENCE</scope>
    <source>
        <strain evidence="6">MQB_Silv_108</strain>
    </source>
</reference>
<evidence type="ECO:0000313" key="8">
    <source>
        <dbReference type="Proteomes" id="UP000295263"/>
    </source>
</evidence>
<reference evidence="4 7" key="1">
    <citation type="submission" date="2017-07" db="EMBL/GenBank/DDBJ databases">
        <title>Raoultella ornithinolytica strain HH3 draft genome.</title>
        <authorList>
            <person name="Duceppe M.-O."/>
            <person name="Huang H."/>
            <person name="Phipps-Todd B."/>
        </authorList>
    </citation>
    <scope>NUCLEOTIDE SEQUENCE [LARGE SCALE GENOMIC DNA]</scope>
    <source>
        <strain evidence="4 7">HH3</strain>
    </source>
</reference>
<evidence type="ECO:0000313" key="7">
    <source>
        <dbReference type="Proteomes" id="UP000229713"/>
    </source>
</evidence>
<dbReference type="KEGG" id="ron:TE10_23120"/>
<feature type="domain" description="YdgH/BhsA/McbA-like" evidence="3">
    <location>
        <begin position="26"/>
        <end position="68"/>
    </location>
</feature>
<dbReference type="RefSeq" id="WP_015585822.1">
    <property type="nucleotide sequence ID" value="NZ_ABDFAB020000010.1"/>
</dbReference>
<keyword evidence="1 2" id="KW-0732">Signal</keyword>
<dbReference type="eggNOG" id="ENOG50337YM">
    <property type="taxonomic scope" value="Bacteria"/>
</dbReference>
<evidence type="ECO:0000256" key="1">
    <source>
        <dbReference type="ARBA" id="ARBA00022729"/>
    </source>
</evidence>
<evidence type="ECO:0000256" key="2">
    <source>
        <dbReference type="SAM" id="SignalP"/>
    </source>
</evidence>
<dbReference type="PaxDb" id="1286170-RORB6_23155"/>